<keyword evidence="9" id="KW-1185">Reference proteome</keyword>
<dbReference type="GO" id="GO:0046872">
    <property type="term" value="F:metal ion binding"/>
    <property type="evidence" value="ECO:0007669"/>
    <property type="project" value="UniProtKB-KW"/>
</dbReference>
<evidence type="ECO:0000259" key="7">
    <source>
        <dbReference type="PROSITE" id="PS51790"/>
    </source>
</evidence>
<dbReference type="PROSITE" id="PS51790">
    <property type="entry name" value="MSRB"/>
    <property type="match status" value="1"/>
</dbReference>
<reference evidence="8 9" key="1">
    <citation type="journal article" date="2023" name="Sci. Data">
        <title>Genome assembly of the Korean intertidal mud-creeper Batillaria attramentaria.</title>
        <authorList>
            <person name="Patra A.K."/>
            <person name="Ho P.T."/>
            <person name="Jun S."/>
            <person name="Lee S.J."/>
            <person name="Kim Y."/>
            <person name="Won Y.J."/>
        </authorList>
    </citation>
    <scope>NUCLEOTIDE SEQUENCE [LARGE SCALE GENOMIC DNA]</scope>
    <source>
        <strain evidence="8">Wonlab-2016</strain>
    </source>
</reference>
<sequence length="161" mass="18149">MNILHAVSKQQEVSPKLKKLQASCGDDGKSPVQLEKEELKKRLSPMQYRVTQEKGTESAYSGKYVNWKEEGVYNCVVCGNPMFSSEAKFDSKSGWPAFNDVIDKDRVKLKLDTTHGMQRMELKCGECRAHLGHVFDDGPKPTGVRYCVNSCSLDFKKHTTV</sequence>
<dbReference type="PANTHER" id="PTHR10173">
    <property type="entry name" value="METHIONINE SULFOXIDE REDUCTASE"/>
    <property type="match status" value="1"/>
</dbReference>
<dbReference type="GO" id="GO:0033743">
    <property type="term" value="F:peptide-methionine (R)-S-oxide reductase activity"/>
    <property type="evidence" value="ECO:0007669"/>
    <property type="project" value="UniProtKB-EC"/>
</dbReference>
<comment type="catalytic activity">
    <reaction evidence="5 6">
        <text>L-methionyl-[protein] + [thioredoxin]-disulfide + H2O = L-methionyl-(R)-S-oxide-[protein] + [thioredoxin]-dithiol</text>
        <dbReference type="Rhea" id="RHEA:24164"/>
        <dbReference type="Rhea" id="RHEA-COMP:10698"/>
        <dbReference type="Rhea" id="RHEA-COMP:10700"/>
        <dbReference type="Rhea" id="RHEA-COMP:12313"/>
        <dbReference type="Rhea" id="RHEA-COMP:12314"/>
        <dbReference type="ChEBI" id="CHEBI:15377"/>
        <dbReference type="ChEBI" id="CHEBI:16044"/>
        <dbReference type="ChEBI" id="CHEBI:29950"/>
        <dbReference type="ChEBI" id="CHEBI:45764"/>
        <dbReference type="ChEBI" id="CHEBI:50058"/>
        <dbReference type="EC" id="1.8.4.12"/>
    </reaction>
</comment>
<dbReference type="InterPro" id="IPR002579">
    <property type="entry name" value="Met_Sox_Rdtase_MsrB_dom"/>
</dbReference>
<dbReference type="Pfam" id="PF01641">
    <property type="entry name" value="SelR"/>
    <property type="match status" value="1"/>
</dbReference>
<dbReference type="EMBL" id="JACVVK020000194">
    <property type="protein sequence ID" value="KAK7485454.1"/>
    <property type="molecule type" value="Genomic_DNA"/>
</dbReference>
<evidence type="ECO:0000256" key="2">
    <source>
        <dbReference type="ARBA" id="ARBA00022723"/>
    </source>
</evidence>
<keyword evidence="4 6" id="KW-0560">Oxidoreductase</keyword>
<dbReference type="GO" id="GO:0006979">
    <property type="term" value="P:response to oxidative stress"/>
    <property type="evidence" value="ECO:0007669"/>
    <property type="project" value="UniProtKB-ARBA"/>
</dbReference>
<comment type="caution">
    <text evidence="8">The sequence shown here is derived from an EMBL/GenBank/DDBJ whole genome shotgun (WGS) entry which is preliminary data.</text>
</comment>
<organism evidence="8 9">
    <name type="scientific">Batillaria attramentaria</name>
    <dbReference type="NCBI Taxonomy" id="370345"/>
    <lineage>
        <taxon>Eukaryota</taxon>
        <taxon>Metazoa</taxon>
        <taxon>Spiralia</taxon>
        <taxon>Lophotrochozoa</taxon>
        <taxon>Mollusca</taxon>
        <taxon>Gastropoda</taxon>
        <taxon>Caenogastropoda</taxon>
        <taxon>Sorbeoconcha</taxon>
        <taxon>Cerithioidea</taxon>
        <taxon>Batillariidae</taxon>
        <taxon>Batillaria</taxon>
    </lineage>
</organism>
<evidence type="ECO:0000256" key="1">
    <source>
        <dbReference type="ARBA" id="ARBA00007174"/>
    </source>
</evidence>
<comment type="cofactor">
    <cofactor evidence="6">
        <name>Zn(2+)</name>
        <dbReference type="ChEBI" id="CHEBI:29105"/>
    </cofactor>
    <text evidence="6">Binds 1 zinc ion per subunit.</text>
</comment>
<evidence type="ECO:0000313" key="9">
    <source>
        <dbReference type="Proteomes" id="UP001519460"/>
    </source>
</evidence>
<gene>
    <name evidence="8" type="ORF">BaRGS_00023264</name>
</gene>
<dbReference type="EC" id="1.8.4.12" evidence="6"/>
<evidence type="ECO:0000256" key="4">
    <source>
        <dbReference type="ARBA" id="ARBA00023002"/>
    </source>
</evidence>
<dbReference type="NCBIfam" id="TIGR00357">
    <property type="entry name" value="peptide-methionine (R)-S-oxide reductase MsrB"/>
    <property type="match status" value="1"/>
</dbReference>
<protein>
    <recommendedName>
        <fullName evidence="6">Peptide-methionine (R)-S-oxide reductase</fullName>
        <ecNumber evidence="6">1.8.4.12</ecNumber>
    </recommendedName>
</protein>
<evidence type="ECO:0000256" key="6">
    <source>
        <dbReference type="RuleBase" id="RU365044"/>
    </source>
</evidence>
<evidence type="ECO:0000256" key="3">
    <source>
        <dbReference type="ARBA" id="ARBA00022833"/>
    </source>
</evidence>
<dbReference type="SUPFAM" id="SSF51316">
    <property type="entry name" value="Mss4-like"/>
    <property type="match status" value="1"/>
</dbReference>
<name>A0ABD0KEA1_9CAEN</name>
<dbReference type="PANTHER" id="PTHR10173:SF52">
    <property type="entry name" value="METHIONINE-R-SULFOXIDE REDUCTASE B1"/>
    <property type="match status" value="1"/>
</dbReference>
<comment type="similarity">
    <text evidence="1 6">Belongs to the MsrB Met sulfoxide reductase family.</text>
</comment>
<feature type="domain" description="MsrB" evidence="7">
    <location>
        <begin position="36"/>
        <end position="158"/>
    </location>
</feature>
<evidence type="ECO:0000313" key="8">
    <source>
        <dbReference type="EMBL" id="KAK7485454.1"/>
    </source>
</evidence>
<dbReference type="AlphaFoldDB" id="A0ABD0KEA1"/>
<dbReference type="Gene3D" id="2.170.150.20">
    <property type="entry name" value="Peptide methionine sulfoxide reductase"/>
    <property type="match status" value="1"/>
</dbReference>
<accession>A0ABD0KEA1</accession>
<dbReference type="InterPro" id="IPR028427">
    <property type="entry name" value="Met_Sox_Rdtase_MsrB"/>
</dbReference>
<dbReference type="InterPro" id="IPR011057">
    <property type="entry name" value="Mss4-like_sf"/>
</dbReference>
<evidence type="ECO:0000256" key="5">
    <source>
        <dbReference type="ARBA" id="ARBA00048488"/>
    </source>
</evidence>
<keyword evidence="2 6" id="KW-0479">Metal-binding</keyword>
<comment type="function">
    <text evidence="6">Methionine-sulfoxide reductase that specifically reduces methionine (R)-sulfoxide back to methionine. While in many cases methionine oxidation is the result of random oxidation following oxidative stress, methionine oxidation is also a post-translational modification that takes place on specific residues.</text>
</comment>
<dbReference type="Proteomes" id="UP001519460">
    <property type="component" value="Unassembled WGS sequence"/>
</dbReference>
<keyword evidence="3 6" id="KW-0862">Zinc</keyword>
<dbReference type="FunFam" id="2.170.150.20:FF:000001">
    <property type="entry name" value="Peptide methionine sulfoxide reductase MsrB"/>
    <property type="match status" value="1"/>
</dbReference>
<proteinExistence type="inferred from homology"/>